<dbReference type="Pfam" id="PF00132">
    <property type="entry name" value="Hexapep"/>
    <property type="match status" value="1"/>
</dbReference>
<dbReference type="Proteomes" id="UP000240971">
    <property type="component" value="Unassembled WGS sequence"/>
</dbReference>
<dbReference type="InterPro" id="IPR051159">
    <property type="entry name" value="Hexapeptide_acetyltransf"/>
</dbReference>
<dbReference type="PANTHER" id="PTHR23416">
    <property type="entry name" value="SIALIC ACID SYNTHASE-RELATED"/>
    <property type="match status" value="1"/>
</dbReference>
<keyword evidence="1" id="KW-0808">Transferase</keyword>
<gene>
    <name evidence="1" type="ORF">CLV51_105270</name>
</gene>
<comment type="caution">
    <text evidence="1">The sequence shown here is derived from an EMBL/GenBank/DDBJ whole genome shotgun (WGS) entry which is preliminary data.</text>
</comment>
<dbReference type="CDD" id="cd04647">
    <property type="entry name" value="LbH_MAT_like"/>
    <property type="match status" value="1"/>
</dbReference>
<dbReference type="SUPFAM" id="SSF51161">
    <property type="entry name" value="Trimeric LpxA-like enzymes"/>
    <property type="match status" value="1"/>
</dbReference>
<organism evidence="1 2">
    <name type="scientific">Chitinophaga niastensis</name>
    <dbReference type="NCBI Taxonomy" id="536980"/>
    <lineage>
        <taxon>Bacteria</taxon>
        <taxon>Pseudomonadati</taxon>
        <taxon>Bacteroidota</taxon>
        <taxon>Chitinophagia</taxon>
        <taxon>Chitinophagales</taxon>
        <taxon>Chitinophagaceae</taxon>
        <taxon>Chitinophaga</taxon>
    </lineage>
</organism>
<dbReference type="InterPro" id="IPR001451">
    <property type="entry name" value="Hexapep"/>
</dbReference>
<reference evidence="1 2" key="1">
    <citation type="submission" date="2018-03" db="EMBL/GenBank/DDBJ databases">
        <title>Genomic Encyclopedia of Archaeal and Bacterial Type Strains, Phase II (KMG-II): from individual species to whole genera.</title>
        <authorList>
            <person name="Goeker M."/>
        </authorList>
    </citation>
    <scope>NUCLEOTIDE SEQUENCE [LARGE SCALE GENOMIC DNA]</scope>
    <source>
        <strain evidence="1 2">DSM 24859</strain>
    </source>
</reference>
<dbReference type="InterPro" id="IPR011004">
    <property type="entry name" value="Trimer_LpxA-like_sf"/>
</dbReference>
<dbReference type="OrthoDB" id="9814490at2"/>
<accession>A0A2P8HFA5</accession>
<evidence type="ECO:0000313" key="2">
    <source>
        <dbReference type="Proteomes" id="UP000240971"/>
    </source>
</evidence>
<dbReference type="AlphaFoldDB" id="A0A2P8HFA5"/>
<dbReference type="Pfam" id="PF14602">
    <property type="entry name" value="Hexapep_2"/>
    <property type="match status" value="1"/>
</dbReference>
<sequence length="197" mass="21367">MSITISMIRRKLINTIVQYRLVARKDVSVTLGEAMRFVEKPIIKLVKGTRLHIGKNVIINSDRIGYHLNMHAPCKLLLDRAGGEIFIGDNSRIHGTCIHAYSKITIGKNCLIAANTQIMDGNGHDLSFPDVSNRINTHGTVKPVSIADNVWIGTNVVILPGVNIGEGSIISANSVVHKDIPAMSIAGGNPAVVIKQY</sequence>
<evidence type="ECO:0000313" key="1">
    <source>
        <dbReference type="EMBL" id="PSL44897.1"/>
    </source>
</evidence>
<name>A0A2P8HFA5_CHINA</name>
<keyword evidence="2" id="KW-1185">Reference proteome</keyword>
<proteinExistence type="predicted"/>
<dbReference type="EMBL" id="PYAW01000005">
    <property type="protein sequence ID" value="PSL44897.1"/>
    <property type="molecule type" value="Genomic_DNA"/>
</dbReference>
<dbReference type="GO" id="GO:0016740">
    <property type="term" value="F:transferase activity"/>
    <property type="evidence" value="ECO:0007669"/>
    <property type="project" value="UniProtKB-KW"/>
</dbReference>
<dbReference type="Gene3D" id="2.160.10.10">
    <property type="entry name" value="Hexapeptide repeat proteins"/>
    <property type="match status" value="1"/>
</dbReference>
<protein>
    <submittedName>
        <fullName evidence="1">Succinyltransferase-like protein</fullName>
    </submittedName>
</protein>